<dbReference type="AlphaFoldDB" id="A0A6P4CQE0"/>
<dbReference type="InterPro" id="IPR005162">
    <property type="entry name" value="Retrotrans_gag_dom"/>
</dbReference>
<dbReference type="PANTHER" id="PTHR34482:SF36">
    <property type="entry name" value="RETROTRANSPOSON GAG DOMAIN-CONTAINING PROTEIN"/>
    <property type="match status" value="1"/>
</dbReference>
<reference evidence="4" key="2">
    <citation type="submission" date="2025-08" db="UniProtKB">
        <authorList>
            <consortium name="RefSeq"/>
        </authorList>
    </citation>
    <scope>IDENTIFICATION</scope>
    <source>
        <tissue evidence="4">Whole plant</tissue>
    </source>
</reference>
<evidence type="ECO:0000259" key="2">
    <source>
        <dbReference type="Pfam" id="PF03732"/>
    </source>
</evidence>
<protein>
    <submittedName>
        <fullName evidence="4">Uncharacterized protein LOC107479959</fullName>
    </submittedName>
</protein>
<feature type="region of interest" description="Disordered" evidence="1">
    <location>
        <begin position="1"/>
        <end position="25"/>
    </location>
</feature>
<dbReference type="KEGG" id="adu:107479959"/>
<keyword evidence="3" id="KW-1185">Reference proteome</keyword>
<dbReference type="PANTHER" id="PTHR34482">
    <property type="entry name" value="DNA DAMAGE-INDUCIBLE PROTEIN 1-LIKE"/>
    <property type="match status" value="1"/>
</dbReference>
<name>A0A6P4CQE0_ARADU</name>
<proteinExistence type="predicted"/>
<reference evidence="3" key="1">
    <citation type="journal article" date="2016" name="Nat. Genet.">
        <title>The genome sequences of Arachis duranensis and Arachis ipaensis, the diploid ancestors of cultivated peanut.</title>
        <authorList>
            <person name="Bertioli D.J."/>
            <person name="Cannon S.B."/>
            <person name="Froenicke L."/>
            <person name="Huang G."/>
            <person name="Farmer A.D."/>
            <person name="Cannon E.K."/>
            <person name="Liu X."/>
            <person name="Gao D."/>
            <person name="Clevenger J."/>
            <person name="Dash S."/>
            <person name="Ren L."/>
            <person name="Moretzsohn M.C."/>
            <person name="Shirasawa K."/>
            <person name="Huang W."/>
            <person name="Vidigal B."/>
            <person name="Abernathy B."/>
            <person name="Chu Y."/>
            <person name="Niederhuth C.E."/>
            <person name="Umale P."/>
            <person name="Araujo A.C."/>
            <person name="Kozik A."/>
            <person name="Kim K.D."/>
            <person name="Burow M.D."/>
            <person name="Varshney R.K."/>
            <person name="Wang X."/>
            <person name="Zhang X."/>
            <person name="Barkley N."/>
            <person name="Guimaraes P.M."/>
            <person name="Isobe S."/>
            <person name="Guo B."/>
            <person name="Liao B."/>
            <person name="Stalker H.T."/>
            <person name="Schmitz R.J."/>
            <person name="Scheffler B.E."/>
            <person name="Leal-Bertioli S.C."/>
            <person name="Xun X."/>
            <person name="Jackson S.A."/>
            <person name="Michelmore R."/>
            <person name="Ozias-Akins P."/>
        </authorList>
    </citation>
    <scope>NUCLEOTIDE SEQUENCE [LARGE SCALE GENOMIC DNA]</scope>
    <source>
        <strain evidence="3">cv. V14167</strain>
    </source>
</reference>
<evidence type="ECO:0000313" key="3">
    <source>
        <dbReference type="Proteomes" id="UP000515211"/>
    </source>
</evidence>
<organism evidence="3 4">
    <name type="scientific">Arachis duranensis</name>
    <name type="common">Wild peanut</name>
    <dbReference type="NCBI Taxonomy" id="130453"/>
    <lineage>
        <taxon>Eukaryota</taxon>
        <taxon>Viridiplantae</taxon>
        <taxon>Streptophyta</taxon>
        <taxon>Embryophyta</taxon>
        <taxon>Tracheophyta</taxon>
        <taxon>Spermatophyta</taxon>
        <taxon>Magnoliopsida</taxon>
        <taxon>eudicotyledons</taxon>
        <taxon>Gunneridae</taxon>
        <taxon>Pentapetalae</taxon>
        <taxon>rosids</taxon>
        <taxon>fabids</taxon>
        <taxon>Fabales</taxon>
        <taxon>Fabaceae</taxon>
        <taxon>Papilionoideae</taxon>
        <taxon>50 kb inversion clade</taxon>
        <taxon>dalbergioids sensu lato</taxon>
        <taxon>Dalbergieae</taxon>
        <taxon>Pterocarpus clade</taxon>
        <taxon>Arachis</taxon>
    </lineage>
</organism>
<feature type="domain" description="Retrotransposon gag" evidence="2">
    <location>
        <begin position="72"/>
        <end position="147"/>
    </location>
</feature>
<dbReference type="Proteomes" id="UP000515211">
    <property type="component" value="Chromosome 3"/>
</dbReference>
<gene>
    <name evidence="4" type="primary">LOC107479959</name>
</gene>
<dbReference type="Pfam" id="PF03732">
    <property type="entry name" value="Retrotrans_gag"/>
    <property type="match status" value="1"/>
</dbReference>
<evidence type="ECO:0000313" key="4">
    <source>
        <dbReference type="RefSeq" id="XP_015955562.1"/>
    </source>
</evidence>
<dbReference type="RefSeq" id="XP_015955562.1">
    <property type="nucleotide sequence ID" value="XM_016100076.1"/>
</dbReference>
<accession>A0A6P4CQE0</accession>
<sequence>MWNQITTHGCRRGRGRGSEGPKMTGNNSVDFMAALECMAMAMQATAQILGHQDGNGNGRNGDNGPMILATFLKLMGEAQFWWLGILHLLQQDNVVIPWDSFQSEFYKKSFSNSVRTKKEIKLLQLKQVSMSVAEYISRFEELCRFSRICQDAPGNFEEWKCIKYEGRLRSNTLSTVGLMDIRTFSKLVNKSRVTEECSRKATLAEIENDYQGSYRKEQGKNLTPRSQSFKRNDYIPLRLQDQINYGRNYNHNGNRRGKHIWTYSDELRCFKCGLPEHKAIVCPHKMAQDAGQS</sequence>
<dbReference type="GeneID" id="107479959"/>
<evidence type="ECO:0000256" key="1">
    <source>
        <dbReference type="SAM" id="MobiDB-lite"/>
    </source>
</evidence>